<dbReference type="Pfam" id="PF13899">
    <property type="entry name" value="Thioredoxin_7"/>
    <property type="match status" value="1"/>
</dbReference>
<keyword evidence="4" id="KW-1185">Reference proteome</keyword>
<dbReference type="PROSITE" id="PS51352">
    <property type="entry name" value="THIOREDOXIN_2"/>
    <property type="match status" value="1"/>
</dbReference>
<dbReference type="Gene3D" id="3.40.30.10">
    <property type="entry name" value="Glutaredoxin"/>
    <property type="match status" value="1"/>
</dbReference>
<comment type="caution">
    <text evidence="3">The sequence shown here is derived from an EMBL/GenBank/DDBJ whole genome shotgun (WGS) entry which is preliminary data.</text>
</comment>
<dbReference type="InterPro" id="IPR051099">
    <property type="entry name" value="AGR/TXD"/>
</dbReference>
<feature type="domain" description="Thioredoxin" evidence="2">
    <location>
        <begin position="21"/>
        <end position="148"/>
    </location>
</feature>
<evidence type="ECO:0000259" key="2">
    <source>
        <dbReference type="PROSITE" id="PS51352"/>
    </source>
</evidence>
<protein>
    <recommendedName>
        <fullName evidence="2">Thioredoxin domain-containing protein</fullName>
    </recommendedName>
</protein>
<name>A0A162DMI5_9FLAO</name>
<sequence>MKSIYLIFCFISLLGFSQEKTDSGFWATDFEKAITISKKEKRPIVLYFTGSDWCKPCMLLKEDFFENEKLDAYKSSFVFLKIDIPRNADLLTENQKTENYKLLDTYNPGKVFPLVNILNHKGKVLDKASGYSSLRDPKYYFELLENNK</sequence>
<dbReference type="CDD" id="cd02947">
    <property type="entry name" value="TRX_family"/>
    <property type="match status" value="1"/>
</dbReference>
<gene>
    <name evidence="3" type="ORF">AWE51_04155</name>
</gene>
<dbReference type="SUPFAM" id="SSF52833">
    <property type="entry name" value="Thioredoxin-like"/>
    <property type="match status" value="1"/>
</dbReference>
<dbReference type="OrthoDB" id="981626at2"/>
<dbReference type="PANTHER" id="PTHR15337:SF11">
    <property type="entry name" value="THIOREDOXIN DOMAIN-CONTAINING PROTEIN"/>
    <property type="match status" value="1"/>
</dbReference>
<dbReference type="EMBL" id="LQRT01000002">
    <property type="protein sequence ID" value="KZS42648.1"/>
    <property type="molecule type" value="Genomic_DNA"/>
</dbReference>
<keyword evidence="1" id="KW-0732">Signal</keyword>
<dbReference type="AlphaFoldDB" id="A0A162DMI5"/>
<evidence type="ECO:0000313" key="4">
    <source>
        <dbReference type="Proteomes" id="UP000076715"/>
    </source>
</evidence>
<accession>A0A162DMI5</accession>
<reference evidence="3 4" key="1">
    <citation type="submission" date="2016-01" db="EMBL/GenBank/DDBJ databases">
        <title>The draft genome sequence of Aquimarina sp. RZW4-3-2.</title>
        <authorList>
            <person name="Wang Y."/>
        </authorList>
    </citation>
    <scope>NUCLEOTIDE SEQUENCE [LARGE SCALE GENOMIC DNA]</scope>
    <source>
        <strain evidence="3 4">RZW4-3-2</strain>
    </source>
</reference>
<evidence type="ECO:0000256" key="1">
    <source>
        <dbReference type="ARBA" id="ARBA00022729"/>
    </source>
</evidence>
<dbReference type="InterPro" id="IPR036249">
    <property type="entry name" value="Thioredoxin-like_sf"/>
</dbReference>
<dbReference type="Proteomes" id="UP000076715">
    <property type="component" value="Unassembled WGS sequence"/>
</dbReference>
<dbReference type="InterPro" id="IPR013766">
    <property type="entry name" value="Thioredoxin_domain"/>
</dbReference>
<dbReference type="PANTHER" id="PTHR15337">
    <property type="entry name" value="ANTERIOR GRADIENT PROTEIN-RELATED"/>
    <property type="match status" value="1"/>
</dbReference>
<organism evidence="3 4">
    <name type="scientific">Aquimarina aggregata</name>
    <dbReference type="NCBI Taxonomy" id="1642818"/>
    <lineage>
        <taxon>Bacteria</taxon>
        <taxon>Pseudomonadati</taxon>
        <taxon>Bacteroidota</taxon>
        <taxon>Flavobacteriia</taxon>
        <taxon>Flavobacteriales</taxon>
        <taxon>Flavobacteriaceae</taxon>
        <taxon>Aquimarina</taxon>
    </lineage>
</organism>
<dbReference type="RefSeq" id="WP_066310772.1">
    <property type="nucleotide sequence ID" value="NZ_LQRT01000002.1"/>
</dbReference>
<proteinExistence type="predicted"/>
<dbReference type="STRING" id="1642818.AWE51_04155"/>
<evidence type="ECO:0000313" key="3">
    <source>
        <dbReference type="EMBL" id="KZS42648.1"/>
    </source>
</evidence>